<gene>
    <name evidence="7" type="ORF">ACFQZW_05720</name>
</gene>
<feature type="transmembrane region" description="Helical" evidence="6">
    <location>
        <begin position="6"/>
        <end position="25"/>
    </location>
</feature>
<dbReference type="EMBL" id="JBHTIC010000006">
    <property type="protein sequence ID" value="MFD0761573.1"/>
    <property type="molecule type" value="Genomic_DNA"/>
</dbReference>
<feature type="transmembrane region" description="Helical" evidence="6">
    <location>
        <begin position="266"/>
        <end position="285"/>
    </location>
</feature>
<feature type="transmembrane region" description="Helical" evidence="6">
    <location>
        <begin position="297"/>
        <end position="317"/>
    </location>
</feature>
<accession>A0ABW2Z425</accession>
<dbReference type="PANTHER" id="PTHR43652:SF2">
    <property type="entry name" value="BASIC AMINO ACID ANTIPORTER YFCC-RELATED"/>
    <property type="match status" value="1"/>
</dbReference>
<proteinExistence type="predicted"/>
<evidence type="ECO:0000256" key="2">
    <source>
        <dbReference type="ARBA" id="ARBA00022475"/>
    </source>
</evidence>
<name>A0ABW2Z425_9FLAO</name>
<keyword evidence="4 6" id="KW-1133">Transmembrane helix</keyword>
<organism evidence="7 8">
    <name type="scientific">Lutibacter aestuarii</name>
    <dbReference type="NCBI Taxonomy" id="861111"/>
    <lineage>
        <taxon>Bacteria</taxon>
        <taxon>Pseudomonadati</taxon>
        <taxon>Bacteroidota</taxon>
        <taxon>Flavobacteriia</taxon>
        <taxon>Flavobacteriales</taxon>
        <taxon>Flavobacteriaceae</taxon>
        <taxon>Lutibacter</taxon>
    </lineage>
</organism>
<comment type="subcellular location">
    <subcellularLocation>
        <location evidence="1">Cell membrane</location>
        <topology evidence="1">Multi-pass membrane protein</topology>
    </subcellularLocation>
</comment>
<evidence type="ECO:0000256" key="3">
    <source>
        <dbReference type="ARBA" id="ARBA00022692"/>
    </source>
</evidence>
<dbReference type="PANTHER" id="PTHR43652">
    <property type="entry name" value="BASIC AMINO ACID ANTIPORTER YFCC-RELATED"/>
    <property type="match status" value="1"/>
</dbReference>
<evidence type="ECO:0000313" key="8">
    <source>
        <dbReference type="Proteomes" id="UP001597032"/>
    </source>
</evidence>
<evidence type="ECO:0000256" key="5">
    <source>
        <dbReference type="ARBA" id="ARBA00023136"/>
    </source>
</evidence>
<dbReference type="RefSeq" id="WP_298262761.1">
    <property type="nucleotide sequence ID" value="NZ_JBHTIC010000006.1"/>
</dbReference>
<feature type="transmembrane region" description="Helical" evidence="6">
    <location>
        <begin position="69"/>
        <end position="89"/>
    </location>
</feature>
<protein>
    <submittedName>
        <fullName evidence="7">YfcC family protein</fullName>
    </submittedName>
</protein>
<keyword evidence="3 6" id="KW-0812">Transmembrane</keyword>
<evidence type="ECO:0000256" key="1">
    <source>
        <dbReference type="ARBA" id="ARBA00004651"/>
    </source>
</evidence>
<reference evidence="8" key="1">
    <citation type="journal article" date="2019" name="Int. J. Syst. Evol. Microbiol.">
        <title>The Global Catalogue of Microorganisms (GCM) 10K type strain sequencing project: providing services to taxonomists for standard genome sequencing and annotation.</title>
        <authorList>
            <consortium name="The Broad Institute Genomics Platform"/>
            <consortium name="The Broad Institute Genome Sequencing Center for Infectious Disease"/>
            <person name="Wu L."/>
            <person name="Ma J."/>
        </authorList>
    </citation>
    <scope>NUCLEOTIDE SEQUENCE [LARGE SCALE GENOMIC DNA]</scope>
    <source>
        <strain evidence="8">CCUG 60022</strain>
    </source>
</reference>
<dbReference type="Proteomes" id="UP001597032">
    <property type="component" value="Unassembled WGS sequence"/>
</dbReference>
<dbReference type="Pfam" id="PF03606">
    <property type="entry name" value="DcuC"/>
    <property type="match status" value="1"/>
</dbReference>
<feature type="transmembrane region" description="Helical" evidence="6">
    <location>
        <begin position="232"/>
        <end position="254"/>
    </location>
</feature>
<evidence type="ECO:0000256" key="6">
    <source>
        <dbReference type="SAM" id="Phobius"/>
    </source>
</evidence>
<sequence length="444" mass="48599">MKKFPNALVIMIGFILLSAILTYLIPKGEYQRVTNPNTNQVTVIPNSYKLIDAEPVSVFKTILAIPEGIVSRADLIALILLIGGCFYIIEKTGALKEGITYLTIKLKGKEEVVLILVSIIFLIAGALSGLQEEVIAMMPVLLYLTSRLGYNAFVAIAISYGSAILGASFSPINPFAVVIAQKETGLEFLSGSVYRLLIMLFAFIIWMFMIIRYANKNKVSKLIEPNELIQKISLRSIIILALVGLAFVVLIIGMMKYNWGFNEMSAEFFTLGIIVGLIGKLGMNGTIETYIEGFKELVFAAMIVGFASSISIILQQGKIIDSIIYGLFTPMQYLPKSLAAISMMISQSLLHFPVSSYSGQAILTMPVLAPLSDLIGISRQVCVLAYQYGAVMMDLVFPTQGALMAVIAIAGIPFNKWLKFIFRFVIAILFVGAIAIVIAIYIGF</sequence>
<feature type="transmembrane region" description="Helical" evidence="6">
    <location>
        <begin position="395"/>
        <end position="414"/>
    </location>
</feature>
<dbReference type="InterPro" id="IPR018385">
    <property type="entry name" value="C4_dicarb_anaerob_car-like"/>
</dbReference>
<feature type="transmembrane region" description="Helical" evidence="6">
    <location>
        <begin position="150"/>
        <end position="172"/>
    </location>
</feature>
<keyword evidence="8" id="KW-1185">Reference proteome</keyword>
<keyword evidence="5 6" id="KW-0472">Membrane</keyword>
<evidence type="ECO:0000313" key="7">
    <source>
        <dbReference type="EMBL" id="MFD0761573.1"/>
    </source>
</evidence>
<evidence type="ECO:0000256" key="4">
    <source>
        <dbReference type="ARBA" id="ARBA00022989"/>
    </source>
</evidence>
<keyword evidence="2" id="KW-1003">Cell membrane</keyword>
<feature type="transmembrane region" description="Helical" evidence="6">
    <location>
        <begin position="192"/>
        <end position="211"/>
    </location>
</feature>
<dbReference type="InterPro" id="IPR051679">
    <property type="entry name" value="DASS-Related_Transporters"/>
</dbReference>
<feature type="transmembrane region" description="Helical" evidence="6">
    <location>
        <begin position="112"/>
        <end position="130"/>
    </location>
</feature>
<feature type="transmembrane region" description="Helical" evidence="6">
    <location>
        <begin position="421"/>
        <end position="442"/>
    </location>
</feature>
<comment type="caution">
    <text evidence="7">The sequence shown here is derived from an EMBL/GenBank/DDBJ whole genome shotgun (WGS) entry which is preliminary data.</text>
</comment>